<gene>
    <name evidence="2" type="ORF">PoMZ_08513</name>
</gene>
<sequence>MILHFLAATTTTPLSPASVSTSPAGSIPGVSSASLPSPPAGNAGVPLETIERMESAAVACRITVRERWIKDNSGALCKWRLLDVPGPSRPVTDLE</sequence>
<protein>
    <submittedName>
        <fullName evidence="2">Uncharacterized protein</fullName>
    </submittedName>
</protein>
<proteinExistence type="predicted"/>
<name>A0A4P7NHT5_PYROR</name>
<accession>A0A4P7NHT5</accession>
<reference evidence="2 3" key="1">
    <citation type="journal article" date="2019" name="Mol. Biol. Evol.">
        <title>Blast fungal genomes show frequent chromosomal changes, gene gains and losses, and effector gene turnover.</title>
        <authorList>
            <person name="Gomez Luciano L.B."/>
            <person name="Jason Tsai I."/>
            <person name="Chuma I."/>
            <person name="Tosa Y."/>
            <person name="Chen Y.H."/>
            <person name="Li J.Y."/>
            <person name="Li M.Y."/>
            <person name="Jade Lu M.Y."/>
            <person name="Nakayashiki H."/>
            <person name="Li W.H."/>
        </authorList>
    </citation>
    <scope>NUCLEOTIDE SEQUENCE [LARGE SCALE GENOMIC DNA]</scope>
    <source>
        <strain evidence="2">MZ5-1-6</strain>
    </source>
</reference>
<dbReference type="AlphaFoldDB" id="A0A4P7NHT5"/>
<organism evidence="2 3">
    <name type="scientific">Pyricularia oryzae</name>
    <name type="common">Rice blast fungus</name>
    <name type="synonym">Magnaporthe oryzae</name>
    <dbReference type="NCBI Taxonomy" id="318829"/>
    <lineage>
        <taxon>Eukaryota</taxon>
        <taxon>Fungi</taxon>
        <taxon>Dikarya</taxon>
        <taxon>Ascomycota</taxon>
        <taxon>Pezizomycotina</taxon>
        <taxon>Sordariomycetes</taxon>
        <taxon>Sordariomycetidae</taxon>
        <taxon>Magnaporthales</taxon>
        <taxon>Pyriculariaceae</taxon>
        <taxon>Pyricularia</taxon>
    </lineage>
</organism>
<evidence type="ECO:0000313" key="3">
    <source>
        <dbReference type="Proteomes" id="UP000294847"/>
    </source>
</evidence>
<feature type="compositionally biased region" description="Low complexity" evidence="1">
    <location>
        <begin position="7"/>
        <end position="24"/>
    </location>
</feature>
<feature type="region of interest" description="Disordered" evidence="1">
    <location>
        <begin position="7"/>
        <end position="42"/>
    </location>
</feature>
<evidence type="ECO:0000256" key="1">
    <source>
        <dbReference type="SAM" id="MobiDB-lite"/>
    </source>
</evidence>
<evidence type="ECO:0000313" key="2">
    <source>
        <dbReference type="EMBL" id="QBZ61562.1"/>
    </source>
</evidence>
<dbReference type="Proteomes" id="UP000294847">
    <property type="component" value="Chromosome 4"/>
</dbReference>
<dbReference type="EMBL" id="CP034207">
    <property type="protein sequence ID" value="QBZ61562.1"/>
    <property type="molecule type" value="Genomic_DNA"/>
</dbReference>